<dbReference type="SUPFAM" id="SSF158544">
    <property type="entry name" value="GspK insert domain-like"/>
    <property type="match status" value="2"/>
</dbReference>
<accession>A0A0H3F466</accession>
<comment type="similarity">
    <text evidence="2 10">Belongs to the GSP K family.</text>
</comment>
<gene>
    <name evidence="13" type="ordered locus">Rahaq_0330</name>
</gene>
<evidence type="ECO:0000313" key="13">
    <source>
        <dbReference type="EMBL" id="ADW71960.1"/>
    </source>
</evidence>
<dbReference type="PIRSF" id="PIRSF002786">
    <property type="entry name" value="XcpX"/>
    <property type="match status" value="1"/>
</dbReference>
<keyword evidence="5 10" id="KW-0997">Cell inner membrane</keyword>
<reference evidence="13 14" key="2">
    <citation type="journal article" date="2012" name="J. Bacteriol.">
        <title>Complete Genome Sequence of Rahnella sp. Strain Y9602, a Gammaproteobacterium Isolate from Metal- and Radionuclide-Contaminated Soil.</title>
        <authorList>
            <person name="Martinez R.J."/>
            <person name="Bruce D."/>
            <person name="Detter C."/>
            <person name="Goodwin L.A."/>
            <person name="Han J."/>
            <person name="Han C.S."/>
            <person name="Held B."/>
            <person name="Land M.L."/>
            <person name="Mikhailova N."/>
            <person name="Nolan M."/>
            <person name="Pennacchio L."/>
            <person name="Pitluck S."/>
            <person name="Tapia R."/>
            <person name="Woyke T."/>
            <person name="Sobecky P.A."/>
        </authorList>
    </citation>
    <scope>NUCLEOTIDE SEQUENCE [LARGE SCALE GENOMIC DNA]</scope>
    <source>
        <strain evidence="13 14">Y9602</strain>
    </source>
</reference>
<keyword evidence="9 10" id="KW-0472">Membrane</keyword>
<dbReference type="GO" id="GO:0005886">
    <property type="term" value="C:plasma membrane"/>
    <property type="evidence" value="ECO:0007669"/>
    <property type="project" value="UniProtKB-SubCell"/>
</dbReference>
<name>A0A0H3F466_RAHSY</name>
<evidence type="ECO:0000256" key="6">
    <source>
        <dbReference type="ARBA" id="ARBA00022692"/>
    </source>
</evidence>
<dbReference type="PANTHER" id="PTHR38831">
    <property type="entry name" value="TYPE II SECRETION SYSTEM PROTEIN K"/>
    <property type="match status" value="1"/>
</dbReference>
<evidence type="ECO:0000313" key="14">
    <source>
        <dbReference type="Proteomes" id="UP000007257"/>
    </source>
</evidence>
<feature type="domain" description="T2SS protein K second SAM-like" evidence="11">
    <location>
        <begin position="216"/>
        <end position="266"/>
    </location>
</feature>
<evidence type="ECO:0000256" key="9">
    <source>
        <dbReference type="ARBA" id="ARBA00023136"/>
    </source>
</evidence>
<dbReference type="AlphaFoldDB" id="A0A0H3F466"/>
<keyword evidence="7" id="KW-0653">Protein transport</keyword>
<comment type="subcellular location">
    <subcellularLocation>
        <location evidence="1 10">Cell inner membrane</location>
    </subcellularLocation>
</comment>
<dbReference type="InterPro" id="IPR049031">
    <property type="entry name" value="T2SSK_SAM-like_1st"/>
</dbReference>
<dbReference type="InterPro" id="IPR038072">
    <property type="entry name" value="GspK_central_sf"/>
</dbReference>
<keyword evidence="8" id="KW-1133">Transmembrane helix</keyword>
<evidence type="ECO:0000256" key="10">
    <source>
        <dbReference type="PIRNR" id="PIRNR002786"/>
    </source>
</evidence>
<evidence type="ECO:0000256" key="8">
    <source>
        <dbReference type="ARBA" id="ARBA00022989"/>
    </source>
</evidence>
<dbReference type="SUPFAM" id="SSF54523">
    <property type="entry name" value="Pili subunits"/>
    <property type="match status" value="1"/>
</dbReference>
<keyword evidence="4 10" id="KW-1003">Cell membrane</keyword>
<dbReference type="OrthoDB" id="9788973at2"/>
<dbReference type="PANTHER" id="PTHR38831:SF1">
    <property type="entry name" value="TYPE II SECRETION SYSTEM PROTEIN K-RELATED"/>
    <property type="match status" value="1"/>
</dbReference>
<feature type="domain" description="T2SS protein K first SAM-like" evidence="12">
    <location>
        <begin position="101"/>
        <end position="211"/>
    </location>
</feature>
<evidence type="ECO:0000256" key="1">
    <source>
        <dbReference type="ARBA" id="ARBA00004533"/>
    </source>
</evidence>
<dbReference type="Gene3D" id="1.10.40.60">
    <property type="entry name" value="EpsJ-like"/>
    <property type="match status" value="2"/>
</dbReference>
<dbReference type="Gene3D" id="3.30.1300.30">
    <property type="entry name" value="GSPII I/J protein-like"/>
    <property type="match status" value="1"/>
</dbReference>
<dbReference type="Pfam" id="PF21687">
    <property type="entry name" value="T2SSK_1st"/>
    <property type="match status" value="1"/>
</dbReference>
<dbReference type="Pfam" id="PF03934">
    <property type="entry name" value="T2SSK"/>
    <property type="match status" value="1"/>
</dbReference>
<dbReference type="EMBL" id="CP002505">
    <property type="protein sequence ID" value="ADW71960.1"/>
    <property type="molecule type" value="Genomic_DNA"/>
</dbReference>
<evidence type="ECO:0000259" key="12">
    <source>
        <dbReference type="Pfam" id="PF21687"/>
    </source>
</evidence>
<reference evidence="14" key="1">
    <citation type="submission" date="2011-01" db="EMBL/GenBank/DDBJ databases">
        <title>Complete sequence of chromosome of Rahnella sp. Y9602.</title>
        <authorList>
            <consortium name="US DOE Joint Genome Institute"/>
            <person name="Lucas S."/>
            <person name="Copeland A."/>
            <person name="Lapidus A."/>
            <person name="Cheng J.-F."/>
            <person name="Goodwin L."/>
            <person name="Pitluck S."/>
            <person name="Lu M."/>
            <person name="Detter J.C."/>
            <person name="Han C."/>
            <person name="Tapia R."/>
            <person name="Land M."/>
            <person name="Hauser L."/>
            <person name="Kyrpides N."/>
            <person name="Ivanova N."/>
            <person name="Ovchinnikova G."/>
            <person name="Pagani I."/>
            <person name="Sobecky P.A."/>
            <person name="Martinez R.J."/>
            <person name="Woyke T."/>
        </authorList>
    </citation>
    <scope>NUCLEOTIDE SEQUENCE [LARGE SCALE GENOMIC DNA]</scope>
    <source>
        <strain evidence="14">Y9602</strain>
    </source>
</reference>
<evidence type="ECO:0000256" key="4">
    <source>
        <dbReference type="ARBA" id="ARBA00022475"/>
    </source>
</evidence>
<evidence type="ECO:0000256" key="7">
    <source>
        <dbReference type="ARBA" id="ARBA00022927"/>
    </source>
</evidence>
<dbReference type="HOGENOM" id="CLU_057294_0_0_6"/>
<evidence type="ECO:0000259" key="11">
    <source>
        <dbReference type="Pfam" id="PF03934"/>
    </source>
</evidence>
<dbReference type="eggNOG" id="COG3156">
    <property type="taxonomic scope" value="Bacteria"/>
</dbReference>
<proteinExistence type="inferred from homology"/>
<dbReference type="InterPro" id="IPR045584">
    <property type="entry name" value="Pilin-like"/>
</dbReference>
<evidence type="ECO:0000256" key="3">
    <source>
        <dbReference type="ARBA" id="ARBA00022448"/>
    </source>
</evidence>
<dbReference type="NCBIfam" id="NF037980">
    <property type="entry name" value="T2SS_GspK"/>
    <property type="match status" value="1"/>
</dbReference>
<dbReference type="GO" id="GO:0009306">
    <property type="term" value="P:protein secretion"/>
    <property type="evidence" value="ECO:0007669"/>
    <property type="project" value="InterPro"/>
</dbReference>
<evidence type="ECO:0000256" key="5">
    <source>
        <dbReference type="ARBA" id="ARBA00022519"/>
    </source>
</evidence>
<protein>
    <recommendedName>
        <fullName evidence="10">Type II secretion system protein K</fullName>
    </recommendedName>
</protein>
<dbReference type="Proteomes" id="UP000007257">
    <property type="component" value="Chromosome"/>
</dbReference>
<sequence precursor="true">MSKQQGVALLIVLMILAIMAALAAKMTLQFQVSQHRQSWLLNQQQLRWLTFAAEEIALPRLKKELTENPVQNNLDQFAVQQGHFTGQDGFSVDYIIADGQNCFNINSLRNNEPDTTIEGEPYNTQVLKQLLLDAQATSVETERFADTLSDYLDADNETRTSGAESEYYETLIPPRAAANQRLFSLNELALLPDLPLLPLKKIRHQLCTLPEEFQQINVNMLTEEQAPLLSALFLGGINQEDAIRLISARPRRGWVSVDAFLKEVKKQRFSLEIQSSELKPLLTVRSQYFVLYTLGRFEEQQNAMSSFVQFNPQDSKIKIYQRRYRVIE</sequence>
<keyword evidence="6" id="KW-0812">Transmembrane</keyword>
<dbReference type="InterPro" id="IPR049179">
    <property type="entry name" value="T2SSK_SAM-like_2nd"/>
</dbReference>
<evidence type="ECO:0000256" key="2">
    <source>
        <dbReference type="ARBA" id="ARBA00007246"/>
    </source>
</evidence>
<keyword evidence="3 10" id="KW-0813">Transport</keyword>
<dbReference type="RefSeq" id="WP_013573676.1">
    <property type="nucleotide sequence ID" value="NC_015061.1"/>
</dbReference>
<organism evidence="13 14">
    <name type="scientific">Rahnella sp. (strain Y9602)</name>
    <dbReference type="NCBI Taxonomy" id="2703885"/>
    <lineage>
        <taxon>Bacteria</taxon>
        <taxon>Pseudomonadati</taxon>
        <taxon>Pseudomonadota</taxon>
        <taxon>Gammaproteobacteria</taxon>
        <taxon>Enterobacterales</taxon>
        <taxon>Yersiniaceae</taxon>
        <taxon>Rahnella</taxon>
    </lineage>
</organism>
<dbReference type="InterPro" id="IPR005628">
    <property type="entry name" value="GspK"/>
</dbReference>
<dbReference type="KEGG" id="rah:Rahaq_0330"/>